<dbReference type="EMBL" id="BMAT01011802">
    <property type="protein sequence ID" value="GFR79539.1"/>
    <property type="molecule type" value="Genomic_DNA"/>
</dbReference>
<comment type="caution">
    <text evidence="3">The sequence shown here is derived from an EMBL/GenBank/DDBJ whole genome shotgun (WGS) entry which is preliminary data.</text>
</comment>
<evidence type="ECO:0000313" key="4">
    <source>
        <dbReference type="Proteomes" id="UP000762676"/>
    </source>
</evidence>
<name>A0AAV4G2R0_9GAST</name>
<organism evidence="3 4">
    <name type="scientific">Elysia marginata</name>
    <dbReference type="NCBI Taxonomy" id="1093978"/>
    <lineage>
        <taxon>Eukaryota</taxon>
        <taxon>Metazoa</taxon>
        <taxon>Spiralia</taxon>
        <taxon>Lophotrochozoa</taxon>
        <taxon>Mollusca</taxon>
        <taxon>Gastropoda</taxon>
        <taxon>Heterobranchia</taxon>
        <taxon>Euthyneura</taxon>
        <taxon>Panpulmonata</taxon>
        <taxon>Sacoglossa</taxon>
        <taxon>Placobranchoidea</taxon>
        <taxon>Plakobranchidae</taxon>
        <taxon>Elysia</taxon>
    </lineage>
</organism>
<keyword evidence="4" id="KW-1185">Reference proteome</keyword>
<proteinExistence type="predicted"/>
<gene>
    <name evidence="3" type="ORF">ElyMa_005877900</name>
</gene>
<evidence type="ECO:0000313" key="3">
    <source>
        <dbReference type="EMBL" id="GFR79539.1"/>
    </source>
</evidence>
<evidence type="ECO:0000256" key="2">
    <source>
        <dbReference type="SAM" id="SignalP"/>
    </source>
</evidence>
<feature type="chain" id="PRO_5043573640" evidence="2">
    <location>
        <begin position="26"/>
        <end position="132"/>
    </location>
</feature>
<feature type="region of interest" description="Disordered" evidence="1">
    <location>
        <begin position="47"/>
        <end position="78"/>
    </location>
</feature>
<dbReference type="Proteomes" id="UP000762676">
    <property type="component" value="Unassembled WGS sequence"/>
</dbReference>
<feature type="compositionally biased region" description="Basic residues" evidence="1">
    <location>
        <begin position="52"/>
        <end position="69"/>
    </location>
</feature>
<dbReference type="AlphaFoldDB" id="A0AAV4G2R0"/>
<reference evidence="3 4" key="1">
    <citation type="journal article" date="2021" name="Elife">
        <title>Chloroplast acquisition without the gene transfer in kleptoplastic sea slugs, Plakobranchus ocellatus.</title>
        <authorList>
            <person name="Maeda T."/>
            <person name="Takahashi S."/>
            <person name="Yoshida T."/>
            <person name="Shimamura S."/>
            <person name="Takaki Y."/>
            <person name="Nagai Y."/>
            <person name="Toyoda A."/>
            <person name="Suzuki Y."/>
            <person name="Arimoto A."/>
            <person name="Ishii H."/>
            <person name="Satoh N."/>
            <person name="Nishiyama T."/>
            <person name="Hasebe M."/>
            <person name="Maruyama T."/>
            <person name="Minagawa J."/>
            <person name="Obokata J."/>
            <person name="Shigenobu S."/>
        </authorList>
    </citation>
    <scope>NUCLEOTIDE SEQUENCE [LARGE SCALE GENOMIC DNA]</scope>
</reference>
<feature type="signal peptide" evidence="2">
    <location>
        <begin position="1"/>
        <end position="25"/>
    </location>
</feature>
<keyword evidence="2" id="KW-0732">Signal</keyword>
<protein>
    <submittedName>
        <fullName evidence="3">Uncharacterized protein</fullName>
    </submittedName>
</protein>
<sequence>MAKLLLLLRMVLAVWTFFGLTGTQAQSGAGTTSLLRDLLKYSRQELQQQPPVHHHHPNVPSQKHHHNHQQRLQLRSEQQQWKEHIHEPALMQPSGQPIPIVTKQQRSHASDPLYAYPIPPWYLYYWFMENYN</sequence>
<evidence type="ECO:0000256" key="1">
    <source>
        <dbReference type="SAM" id="MobiDB-lite"/>
    </source>
</evidence>
<accession>A0AAV4G2R0</accession>